<dbReference type="GO" id="GO:0004519">
    <property type="term" value="F:endonuclease activity"/>
    <property type="evidence" value="ECO:0007669"/>
    <property type="project" value="InterPro"/>
</dbReference>
<dbReference type="OrthoDB" id="8443591at2"/>
<accession>A0A199YB46</accession>
<evidence type="ECO:0000313" key="1">
    <source>
        <dbReference type="EMBL" id="RCK43638.1"/>
    </source>
</evidence>
<protein>
    <submittedName>
        <fullName evidence="1">Uncharacterized protein</fullName>
    </submittedName>
</protein>
<dbReference type="SUPFAM" id="SSF52980">
    <property type="entry name" value="Restriction endonuclease-like"/>
    <property type="match status" value="1"/>
</dbReference>
<evidence type="ECO:0000313" key="2">
    <source>
        <dbReference type="Proteomes" id="UP000252517"/>
    </source>
</evidence>
<dbReference type="Pfam" id="PF04471">
    <property type="entry name" value="Mrr_cat"/>
    <property type="match status" value="1"/>
</dbReference>
<dbReference type="InterPro" id="IPR011335">
    <property type="entry name" value="Restrct_endonuc-II-like"/>
</dbReference>
<comment type="caution">
    <text evidence="1">The sequence shown here is derived from an EMBL/GenBank/DDBJ whole genome shotgun (WGS) entry which is preliminary data.</text>
</comment>
<gene>
    <name evidence="1" type="ORF">TH25_21035</name>
</gene>
<dbReference type="EMBL" id="JPWH01000024">
    <property type="protein sequence ID" value="RCK43638.1"/>
    <property type="molecule type" value="Genomic_DNA"/>
</dbReference>
<dbReference type="GO" id="GO:0009307">
    <property type="term" value="P:DNA restriction-modification system"/>
    <property type="evidence" value="ECO:0007669"/>
    <property type="project" value="InterPro"/>
</dbReference>
<name>A0A199YB46_9PROT</name>
<dbReference type="STRING" id="502049.TH15_19060"/>
<dbReference type="GO" id="GO:0003677">
    <property type="term" value="F:DNA binding"/>
    <property type="evidence" value="ECO:0007669"/>
    <property type="project" value="InterPro"/>
</dbReference>
<dbReference type="RefSeq" id="WP_064790290.1">
    <property type="nucleotide sequence ID" value="NZ_JPWH01000024.1"/>
</dbReference>
<sequence>MSASEGQDPEWREFERLVARIEADADPGNVTVNSPDRIRCKITGQLREVDASIRTRIGTAEVLLTIECRRRTAIQDVTWIEQLAAKKKAIGADRTIAVSASGFTDSARKVAEQSGVSLRELSEIASEDVNSLLQVDFVLFWHKACVISRVGIRKFRSLDWKMPEPSDVDCTLPEDTDPFASIFRNEETGAAWSLNDLWLQLQEATDPFEGIEKAQSPVFRTVCFPYPGEVTVTTPDGPVRLGDVILTVALWVEAEHIPFDEANRVEYSSGDIDAIQRVEFSSQRRMGKNQRISLQLPKHSESIRDLRAGFFQPSNEK</sequence>
<proteinExistence type="predicted"/>
<dbReference type="AlphaFoldDB" id="A0A199YB46"/>
<reference evidence="1 2" key="1">
    <citation type="submission" date="2014-07" db="EMBL/GenBank/DDBJ databases">
        <title>Draft genome sequence of Thalassospira profundimaris S25-3-2.</title>
        <authorList>
            <person name="Lai Q."/>
            <person name="Shao Z."/>
        </authorList>
    </citation>
    <scope>NUCLEOTIDE SEQUENCE [LARGE SCALE GENOMIC DNA]</scope>
    <source>
        <strain evidence="1 2">S25-3-2</strain>
    </source>
</reference>
<dbReference type="InterPro" id="IPR007560">
    <property type="entry name" value="Restrct_endonuc_IV_Mrr"/>
</dbReference>
<dbReference type="Proteomes" id="UP000252517">
    <property type="component" value="Unassembled WGS sequence"/>
</dbReference>
<organism evidence="1 2">
    <name type="scientific">Thalassospira profundimaris</name>
    <dbReference type="NCBI Taxonomy" id="502049"/>
    <lineage>
        <taxon>Bacteria</taxon>
        <taxon>Pseudomonadati</taxon>
        <taxon>Pseudomonadota</taxon>
        <taxon>Alphaproteobacteria</taxon>
        <taxon>Rhodospirillales</taxon>
        <taxon>Thalassospiraceae</taxon>
        <taxon>Thalassospira</taxon>
    </lineage>
</organism>